<evidence type="ECO:0000313" key="2">
    <source>
        <dbReference type="Proteomes" id="UP000197215"/>
    </source>
</evidence>
<dbReference type="EMBL" id="FYEX01000001">
    <property type="protein sequence ID" value="SNC61572.1"/>
    <property type="molecule type" value="Genomic_DNA"/>
</dbReference>
<dbReference type="InterPro" id="IPR036768">
    <property type="entry name" value="PolIII_chi_sf"/>
</dbReference>
<dbReference type="AlphaFoldDB" id="A0A212T6A4"/>
<dbReference type="Proteomes" id="UP000197215">
    <property type="component" value="Unassembled WGS sequence"/>
</dbReference>
<accession>A0A212T6A4</accession>
<dbReference type="GO" id="GO:0006260">
    <property type="term" value="P:DNA replication"/>
    <property type="evidence" value="ECO:0007669"/>
    <property type="project" value="InterPro"/>
</dbReference>
<dbReference type="SUPFAM" id="SSF102400">
    <property type="entry name" value="DNA polymerase III chi subunit"/>
    <property type="match status" value="1"/>
</dbReference>
<sequence>MARIDFHSQVNNKPLYSCRLIRKIMASPREDLPMRNIVVVGSKEFLRELDTQLWTFSASDFLPHAWGADDFAIETPIVLVESFEAPELDALPHGDVLIHVGRNLPKSVENLAARFPRIVEIVSTDEADRQAGRERYKAYRDQGHELHNFDQSGQ</sequence>
<gene>
    <name evidence="1" type="ORF">SAMN06295916_0501</name>
</gene>
<reference evidence="2" key="1">
    <citation type="submission" date="2017-06" db="EMBL/GenBank/DDBJ databases">
        <authorList>
            <person name="Varghese N."/>
            <person name="Submissions S."/>
        </authorList>
    </citation>
    <scope>NUCLEOTIDE SEQUENCE [LARGE SCALE GENOMIC DNA]</scope>
    <source>
        <strain evidence="2">MWH-VicM1</strain>
    </source>
</reference>
<dbReference type="OrthoDB" id="5297568at2"/>
<keyword evidence="2" id="KW-1185">Reference proteome</keyword>
<evidence type="ECO:0000313" key="1">
    <source>
        <dbReference type="EMBL" id="SNC61572.1"/>
    </source>
</evidence>
<dbReference type="PANTHER" id="PTHR38767:SF1">
    <property type="entry name" value="DNA POLYMERASE III SUBUNIT CHI"/>
    <property type="match status" value="1"/>
</dbReference>
<name>A0A212T6A4_9BURK</name>
<protein>
    <submittedName>
        <fullName evidence="1">DNA polymerase III, chi subunit</fullName>
    </submittedName>
</protein>
<dbReference type="RefSeq" id="WP_088812403.1">
    <property type="nucleotide sequence ID" value="NZ_FYEX01000001.1"/>
</dbReference>
<dbReference type="GO" id="GO:0003677">
    <property type="term" value="F:DNA binding"/>
    <property type="evidence" value="ECO:0007669"/>
    <property type="project" value="InterPro"/>
</dbReference>
<dbReference type="PANTHER" id="PTHR38767">
    <property type="entry name" value="DNA POLYMERASE III SUBUNIT CHI"/>
    <property type="match status" value="1"/>
</dbReference>
<dbReference type="Gene3D" id="3.40.50.10110">
    <property type="entry name" value="DNA polymerase III subunit chi"/>
    <property type="match status" value="1"/>
</dbReference>
<dbReference type="GO" id="GO:0003887">
    <property type="term" value="F:DNA-directed DNA polymerase activity"/>
    <property type="evidence" value="ECO:0007669"/>
    <property type="project" value="InterPro"/>
</dbReference>
<dbReference type="InterPro" id="IPR007459">
    <property type="entry name" value="DNA_pol3_chi"/>
</dbReference>
<dbReference type="Pfam" id="PF04364">
    <property type="entry name" value="DNA_pol3_chi"/>
    <property type="match status" value="1"/>
</dbReference>
<organism evidence="1 2">
    <name type="scientific">Polynucleobacter victoriensis</name>
    <dbReference type="NCBI Taxonomy" id="2049319"/>
    <lineage>
        <taxon>Bacteria</taxon>
        <taxon>Pseudomonadati</taxon>
        <taxon>Pseudomonadota</taxon>
        <taxon>Betaproteobacteria</taxon>
        <taxon>Burkholderiales</taxon>
        <taxon>Burkholderiaceae</taxon>
        <taxon>Polynucleobacter</taxon>
    </lineage>
</organism>
<dbReference type="GO" id="GO:0032298">
    <property type="term" value="P:positive regulation of DNA-templated DNA replication initiation"/>
    <property type="evidence" value="ECO:0007669"/>
    <property type="project" value="TreeGrafter"/>
</dbReference>
<proteinExistence type="predicted"/>